<reference evidence="2 3" key="1">
    <citation type="submission" date="2022-07" db="EMBL/GenBank/DDBJ databases">
        <title>Methylomonas rivi sp. nov., Methylomonas rosea sp. nov., Methylomonas aureus sp. nov. and Methylomonas subterranea sp. nov., four novel methanotrophs isolated from a freshwater creek and the deep terrestrial subsurface.</title>
        <authorList>
            <person name="Abin C."/>
            <person name="Sankaranarayanan K."/>
            <person name="Garner C."/>
            <person name="Sindelar R."/>
            <person name="Kotary K."/>
            <person name="Garner R."/>
            <person name="Barclay S."/>
            <person name="Lawson P."/>
            <person name="Krumholz L."/>
        </authorList>
    </citation>
    <scope>NUCLEOTIDE SEQUENCE [LARGE SCALE GENOMIC DNA]</scope>
    <source>
        <strain evidence="2 3">SURF-1</strain>
    </source>
</reference>
<dbReference type="InterPro" id="IPR006311">
    <property type="entry name" value="TAT_signal"/>
</dbReference>
<dbReference type="InterPro" id="IPR011990">
    <property type="entry name" value="TPR-like_helical_dom_sf"/>
</dbReference>
<dbReference type="PROSITE" id="PS51318">
    <property type="entry name" value="TAT"/>
    <property type="match status" value="1"/>
</dbReference>
<dbReference type="EMBL" id="JANIBM010000006">
    <property type="protein sequence ID" value="MCQ8180974.1"/>
    <property type="molecule type" value="Genomic_DNA"/>
</dbReference>
<dbReference type="SMART" id="SM00028">
    <property type="entry name" value="TPR"/>
    <property type="match status" value="5"/>
</dbReference>
<evidence type="ECO:0000259" key="1">
    <source>
        <dbReference type="Pfam" id="PF12770"/>
    </source>
</evidence>
<dbReference type="InterPro" id="IPR024983">
    <property type="entry name" value="CHAT_dom"/>
</dbReference>
<dbReference type="Proteomes" id="UP001524569">
    <property type="component" value="Unassembled WGS sequence"/>
</dbReference>
<feature type="domain" description="CHAT" evidence="1">
    <location>
        <begin position="976"/>
        <end position="1275"/>
    </location>
</feature>
<evidence type="ECO:0000313" key="2">
    <source>
        <dbReference type="EMBL" id="MCQ8180974.1"/>
    </source>
</evidence>
<dbReference type="PANTHER" id="PTHR10098">
    <property type="entry name" value="RAPSYN-RELATED"/>
    <property type="match status" value="1"/>
</dbReference>
<dbReference type="Gene3D" id="1.25.40.10">
    <property type="entry name" value="Tetratricopeptide repeat domain"/>
    <property type="match status" value="2"/>
</dbReference>
<gene>
    <name evidence="2" type="ORF">NP603_07635</name>
</gene>
<dbReference type="Pfam" id="PF12770">
    <property type="entry name" value="CHAT"/>
    <property type="match status" value="1"/>
</dbReference>
<dbReference type="RefSeq" id="WP_256610323.1">
    <property type="nucleotide sequence ID" value="NZ_JANIBM010000006.1"/>
</dbReference>
<comment type="caution">
    <text evidence="2">The sequence shown here is derived from an EMBL/GenBank/DDBJ whole genome shotgun (WGS) entry which is preliminary data.</text>
</comment>
<keyword evidence="3" id="KW-1185">Reference proteome</keyword>
<proteinExistence type="predicted"/>
<dbReference type="SUPFAM" id="SSF48452">
    <property type="entry name" value="TPR-like"/>
    <property type="match status" value="1"/>
</dbReference>
<accession>A0ABT1UFG7</accession>
<protein>
    <submittedName>
        <fullName evidence="2">CHAT domain-containing protein</fullName>
    </submittedName>
</protein>
<sequence>MSPASIYLDRRTFLKYAALVAAYAGKIRVSGWSEAYAAELAGADPLPLTSIVYAEFKDDFAEARSKAETQTAAARTAANPELLADALLNLGIVRLLQGEAAAAAGHFREIETLLQADPLRQLRATSFTEMAAYQQFNHFPNESGGSVADMESGQTQRFMALLAETGKRKSGLRTQVSAAQALQENAFVGEELDGIKSLQSALDSAATLPMTPQQRTQLLSQVLTMLTPDSQTGYSPAWQAVVLRNRADLYRRGGDLQTALVYWQQAKQLYLQIGDKAGAGACWLAEGDAYAAPLSSPLVFNTALNPPPNADSSLSSQAMERELDRSAVDIRRATDAYAQAAALFAAAGNCPRGEAAVSLRHAYLAALANDTAAALAKASSAREQFQAAGDGYGYWTAAAHVALLKVADGQVPEPRDIAAGIGEWGKTAGSFSYALGLGFLHSRLGWHWLLRDADFERALACFRLAESLYTGLGSTPRRVQSLMDQGYLLRKLGERDAAIVHLQQAVELQSAAQNSARLDADAPLRLLLSLHGLWQAYLDGMDADNMETIAGKLQTQIDWLKTHPASDNTGAGLLVAQLAQEAIEYTAVNAPCYRALAARNAGDRTEAERQFAIALAAADKTAQHHRDFQLAIVHAQRKDYPAAAAAYRRYLPKQIAASPLSSSIEALAAQIGGEAIQAGIQQQWRNSQQQAALFFCMIKAYADSADHLGQLENRFGKDWWQSEDKPWESLQTYGEVAEGLENLTQASEYYAKALDEFERSRQLLRRDNFKTALSSASSSQYLYFLPARNALKLAALQPASAASHRQTAYHYAERGKARALLDLMANGANRPERNADESVRRWLQDTAKLATWGSLLAGERGAQTPDAGRIAYLEQKIAAAENQLRQTETQLAAANPSFYRSVNRQAPIADVSQIAGLLPAGTALLQYAFLGEDLLAWAIDGQGLITAERQNIDAKQLDRRVRDFHTACERRGDYRQTGDQLSEWLLKPFAGVLDTHNRLLIVPYGTTHALPFHALPWQGRPLIAGHTVSYLPSASILQFLAKPVSSPKPVVLAVGNPAKMAYQAPFAEHAVAQPSLPAAETEAAHIARLFDHHRTLIGPAATVAAVREAIPDFNVLHFATHGVLAENAPLLSSILLADGGALTVQDLIGLRLNADLVVLSACRTGQGKTAGGDDVLGFSRGLLAAGARAAIVSLWPVDDLATSLLMAEFYRHLQAGETPGSALQAAQVHLQTLSPDAIKSGRREVLSSRGVSVDSGAAPADYRHPYYWAPFVLVG</sequence>
<dbReference type="PANTHER" id="PTHR10098:SF108">
    <property type="entry name" value="TETRATRICOPEPTIDE REPEAT PROTEIN 28"/>
    <property type="match status" value="1"/>
</dbReference>
<name>A0ABT1UFG7_9GAMM</name>
<organism evidence="2 3">
    <name type="scientific">Methylomonas aurea</name>
    <dbReference type="NCBI Taxonomy" id="2952224"/>
    <lineage>
        <taxon>Bacteria</taxon>
        <taxon>Pseudomonadati</taxon>
        <taxon>Pseudomonadota</taxon>
        <taxon>Gammaproteobacteria</taxon>
        <taxon>Methylococcales</taxon>
        <taxon>Methylococcaceae</taxon>
        <taxon>Methylomonas</taxon>
    </lineage>
</organism>
<dbReference type="InterPro" id="IPR019734">
    <property type="entry name" value="TPR_rpt"/>
</dbReference>
<evidence type="ECO:0000313" key="3">
    <source>
        <dbReference type="Proteomes" id="UP001524569"/>
    </source>
</evidence>